<dbReference type="EMBL" id="AEMG01000016">
    <property type="protein sequence ID" value="EFW91220.1"/>
    <property type="molecule type" value="Genomic_DNA"/>
</dbReference>
<organism evidence="5 7">
    <name type="scientific">Haladaptatus paucihalophilus DX253</name>
    <dbReference type="NCBI Taxonomy" id="797209"/>
    <lineage>
        <taxon>Archaea</taxon>
        <taxon>Methanobacteriati</taxon>
        <taxon>Methanobacteriota</taxon>
        <taxon>Stenosarchaea group</taxon>
        <taxon>Halobacteria</taxon>
        <taxon>Halobacteriales</taxon>
        <taxon>Haladaptataceae</taxon>
        <taxon>Haladaptatus</taxon>
    </lineage>
</organism>
<proteinExistence type="predicted"/>
<dbReference type="PANTHER" id="PTHR34236:SF1">
    <property type="entry name" value="DIMETHYL SULFOXIDE REDUCTASE TRANSCRIPTIONAL ACTIVATOR"/>
    <property type="match status" value="1"/>
</dbReference>
<reference evidence="6" key="2">
    <citation type="submission" date="2016-11" db="EMBL/GenBank/DDBJ databases">
        <authorList>
            <person name="Jaros S."/>
            <person name="Januszkiewicz K."/>
            <person name="Wedrychowicz H."/>
        </authorList>
    </citation>
    <scope>NUCLEOTIDE SEQUENCE [LARGE SCALE GENOMIC DNA]</scope>
    <source>
        <strain evidence="6">DX253</strain>
    </source>
</reference>
<keyword evidence="8" id="KW-1185">Reference proteome</keyword>
<evidence type="ECO:0000313" key="6">
    <source>
        <dbReference type="EMBL" id="SHL65845.1"/>
    </source>
</evidence>
<evidence type="ECO:0000259" key="3">
    <source>
        <dbReference type="Pfam" id="PF04967"/>
    </source>
</evidence>
<evidence type="ECO:0000256" key="2">
    <source>
        <dbReference type="ARBA" id="ARBA00023163"/>
    </source>
</evidence>
<dbReference type="InterPro" id="IPR007050">
    <property type="entry name" value="HTH_bacterioopsin"/>
</dbReference>
<evidence type="ECO:0000313" key="5">
    <source>
        <dbReference type="EMBL" id="EFW91220.1"/>
    </source>
</evidence>
<sequence>MSVLTEFAVPSEEFILHETLERISDIHVEIERVVADSEYVTPYFWASGESVERFERALGEDVTVETITLLENHDNERFYRVSWRQRTGTVGHAVSELKASILEATSDGNDWYLKLLFPSESSLTEFHDYCSSYDLSFQLIRMYESRHPNAFGKYEVTPKQREALVTALDSGYFSVPRGATLKHVAGELDISPNALSTRLRRGHANLITNTLRHEG</sequence>
<dbReference type="Proteomes" id="UP000003751">
    <property type="component" value="Unassembled WGS sequence"/>
</dbReference>
<dbReference type="eggNOG" id="arCOG02280">
    <property type="taxonomic scope" value="Archaea"/>
</dbReference>
<dbReference type="Pfam" id="PF15915">
    <property type="entry name" value="BAT"/>
    <property type="match status" value="1"/>
</dbReference>
<feature type="domain" description="HTH bat-type" evidence="3">
    <location>
        <begin position="157"/>
        <end position="207"/>
    </location>
</feature>
<reference evidence="5 7" key="1">
    <citation type="journal article" date="2014" name="ISME J.">
        <title>Trehalose/2-sulfotrehalose biosynthesis and glycine-betaine uptake are widely spread mechanisms for osmoadaptation in the Halobacteriales.</title>
        <authorList>
            <person name="Youssef N.H."/>
            <person name="Savage-Ashlock K.N."/>
            <person name="McCully A.L."/>
            <person name="Luedtke B."/>
            <person name="Shaw E.I."/>
            <person name="Hoff W.D."/>
            <person name="Elshahed M.S."/>
        </authorList>
    </citation>
    <scope>NUCLEOTIDE SEQUENCE [LARGE SCALE GENOMIC DNA]</scope>
    <source>
        <strain evidence="5 7">DX253</strain>
    </source>
</reference>
<dbReference type="PATRIC" id="fig|797209.4.peg.3035"/>
<keyword evidence="2" id="KW-0804">Transcription</keyword>
<feature type="domain" description="Bacterioopsin transcriptional activator GAF and HTH associated" evidence="4">
    <location>
        <begin position="6"/>
        <end position="138"/>
    </location>
</feature>
<dbReference type="Pfam" id="PF04967">
    <property type="entry name" value="HTH_10"/>
    <property type="match status" value="1"/>
</dbReference>
<accession>E7QW86</accession>
<dbReference type="PANTHER" id="PTHR34236">
    <property type="entry name" value="DIMETHYL SULFOXIDE REDUCTASE TRANSCRIPTIONAL ACTIVATOR"/>
    <property type="match status" value="1"/>
</dbReference>
<keyword evidence="1" id="KW-0805">Transcription regulation</keyword>
<dbReference type="EMBL" id="FRAN01000010">
    <property type="protein sequence ID" value="SHL65845.1"/>
    <property type="molecule type" value="Genomic_DNA"/>
</dbReference>
<dbReference type="OrthoDB" id="156233at2157"/>
<evidence type="ECO:0000256" key="1">
    <source>
        <dbReference type="ARBA" id="ARBA00023015"/>
    </source>
</evidence>
<reference evidence="8" key="3">
    <citation type="submission" date="2016-11" db="EMBL/GenBank/DDBJ databases">
        <authorList>
            <person name="Varghese N."/>
            <person name="Submissions S."/>
        </authorList>
    </citation>
    <scope>NUCLEOTIDE SEQUENCE [LARGE SCALE GENOMIC DNA]</scope>
    <source>
        <strain evidence="8">DX253</strain>
    </source>
</reference>
<evidence type="ECO:0000313" key="7">
    <source>
        <dbReference type="Proteomes" id="UP000003751"/>
    </source>
</evidence>
<protein>
    <submittedName>
        <fullName evidence="5">Bacterio-opsin activator HTH domain protein</fullName>
    </submittedName>
</protein>
<dbReference type="Proteomes" id="UP000184203">
    <property type="component" value="Unassembled WGS sequence"/>
</dbReference>
<evidence type="ECO:0000313" key="8">
    <source>
        <dbReference type="Proteomes" id="UP000184203"/>
    </source>
</evidence>
<dbReference type="AlphaFoldDB" id="E7QW86"/>
<evidence type="ECO:0000259" key="4">
    <source>
        <dbReference type="Pfam" id="PF15915"/>
    </source>
</evidence>
<gene>
    <name evidence="6" type="ORF">SAMN05444342_4346</name>
    <name evidence="5" type="ORF">ZOD2009_15371</name>
</gene>
<name>E7QW86_HALPU</name>
<dbReference type="RefSeq" id="WP_007981222.1">
    <property type="nucleotide sequence ID" value="NZ_AEMG01000016.1"/>
</dbReference>
<dbReference type="InterPro" id="IPR031803">
    <property type="entry name" value="BAT_GAF/HTH-assoc"/>
</dbReference>